<protein>
    <submittedName>
        <fullName evidence="2">Uncharacterized protein</fullName>
    </submittedName>
</protein>
<reference evidence="2" key="1">
    <citation type="submission" date="2022-12" db="EMBL/GenBank/DDBJ databases">
        <title>Genome assemblies of Blomia tropicalis.</title>
        <authorList>
            <person name="Cui Y."/>
        </authorList>
    </citation>
    <scope>NUCLEOTIDE SEQUENCE</scope>
    <source>
        <tissue evidence="2">Adult mites</tissue>
    </source>
</reference>
<evidence type="ECO:0000313" key="2">
    <source>
        <dbReference type="EMBL" id="KAJ6219116.1"/>
    </source>
</evidence>
<comment type="caution">
    <text evidence="2">The sequence shown here is derived from an EMBL/GenBank/DDBJ whole genome shotgun (WGS) entry which is preliminary data.</text>
</comment>
<dbReference type="EMBL" id="JAPWDV010000002">
    <property type="protein sequence ID" value="KAJ6219116.1"/>
    <property type="molecule type" value="Genomic_DNA"/>
</dbReference>
<feature type="compositionally biased region" description="Low complexity" evidence="1">
    <location>
        <begin position="78"/>
        <end position="99"/>
    </location>
</feature>
<evidence type="ECO:0000313" key="3">
    <source>
        <dbReference type="Proteomes" id="UP001142055"/>
    </source>
</evidence>
<sequence length="140" mass="15751">MPYSNYYTRRMSLFPLSSLYNPSYGYGISPYGSFNNFPSNFMGSSQYGMFGMNNQRQYPMSQQSMMMGGMYPSGMSGYGGSSQQQYGMTGGSNRQQQQGMNGGSGYSSYGQNSMDQYGSNMDNMYYQHNNTRGQSSNNRY</sequence>
<dbReference type="Proteomes" id="UP001142055">
    <property type="component" value="Chromosome 2"/>
</dbReference>
<feature type="region of interest" description="Disordered" evidence="1">
    <location>
        <begin position="78"/>
        <end position="140"/>
    </location>
</feature>
<evidence type="ECO:0000256" key="1">
    <source>
        <dbReference type="SAM" id="MobiDB-lite"/>
    </source>
</evidence>
<organism evidence="2 3">
    <name type="scientific">Blomia tropicalis</name>
    <name type="common">Mite</name>
    <dbReference type="NCBI Taxonomy" id="40697"/>
    <lineage>
        <taxon>Eukaryota</taxon>
        <taxon>Metazoa</taxon>
        <taxon>Ecdysozoa</taxon>
        <taxon>Arthropoda</taxon>
        <taxon>Chelicerata</taxon>
        <taxon>Arachnida</taxon>
        <taxon>Acari</taxon>
        <taxon>Acariformes</taxon>
        <taxon>Sarcoptiformes</taxon>
        <taxon>Astigmata</taxon>
        <taxon>Glycyphagoidea</taxon>
        <taxon>Echimyopodidae</taxon>
        <taxon>Blomia</taxon>
    </lineage>
</organism>
<keyword evidence="3" id="KW-1185">Reference proteome</keyword>
<name>A0A9Q0RN14_BLOTA</name>
<feature type="compositionally biased region" description="Polar residues" evidence="1">
    <location>
        <begin position="115"/>
        <end position="140"/>
    </location>
</feature>
<proteinExistence type="predicted"/>
<accession>A0A9Q0RN14</accession>
<gene>
    <name evidence="2" type="ORF">RDWZM_004928</name>
</gene>
<dbReference type="AlphaFoldDB" id="A0A9Q0RN14"/>